<feature type="region of interest" description="Disordered" evidence="1">
    <location>
        <begin position="487"/>
        <end position="521"/>
    </location>
</feature>
<feature type="region of interest" description="Disordered" evidence="1">
    <location>
        <begin position="1086"/>
        <end position="1252"/>
    </location>
</feature>
<dbReference type="Proteomes" id="UP000182658">
    <property type="component" value="Unassembled WGS sequence"/>
</dbReference>
<evidence type="ECO:0000313" key="3">
    <source>
        <dbReference type="Proteomes" id="UP000182658"/>
    </source>
</evidence>
<dbReference type="STRING" id="1408157.A0A1J7JX14"/>
<feature type="compositionally biased region" description="Basic and acidic residues" evidence="1">
    <location>
        <begin position="1208"/>
        <end position="1221"/>
    </location>
</feature>
<feature type="region of interest" description="Disordered" evidence="1">
    <location>
        <begin position="537"/>
        <end position="558"/>
    </location>
</feature>
<feature type="compositionally biased region" description="Low complexity" evidence="1">
    <location>
        <begin position="1046"/>
        <end position="1063"/>
    </location>
</feature>
<protein>
    <submittedName>
        <fullName evidence="2">Uncharacterized protein</fullName>
    </submittedName>
</protein>
<feature type="compositionally biased region" description="Polar residues" evidence="1">
    <location>
        <begin position="1113"/>
        <end position="1143"/>
    </location>
</feature>
<accession>A0A1J7JX14</accession>
<feature type="compositionally biased region" description="Polar residues" evidence="1">
    <location>
        <begin position="260"/>
        <end position="291"/>
    </location>
</feature>
<dbReference type="OrthoDB" id="5244191at2759"/>
<name>A0A1J7JX14_9PEZI</name>
<feature type="compositionally biased region" description="Polar residues" evidence="1">
    <location>
        <begin position="549"/>
        <end position="558"/>
    </location>
</feature>
<sequence>MLRCRRSWLLKVPSEDNGPDGHKPHRIHQASKSLELSKSYSVPGPQKSSSTRSASFKEDISGRGALATTDSTETGAKVMQRNHSMAMGTTASLNIDPLEVPLDGSEPISSTENALGVGSLSTEQQEVAGYGSNEHEDIGISDSRPTTVIGSLGKTIASMVGEQLALESSGALDSSKSDSARLEQGCDEGGTSTSRSLLADQLTESDETLATLHNSETGAAGQQDDRDVVKRPSLEEERQPESITAPEFPNTAKSDEARSSGLQEATSRSVALSQQSNNDDSGAEALTQNYPQAPDSAYSDDQLAMTGHEAIPGTITHGSDDSRSEIIEPISGTMTHGVDHISREGESPVEDATTVVEKVAFDSVASSTGLEGPHETSIHGGAAMNNAARSHEASSVSGQDSVDCRDKAGSEESEPTVEAPLPRILPATPDNPAVQIGSKLDQSQVEAVLHHGVFIEQDSSNSLLESSSAEGIPAEEELPAVVRTASINTPLTENRDGQAQEPSLNLMEESRQPSDENDLKQHSDSLRYQGADLDVVGDEDSWSEDDSQHASYSQNESIEVDSAANTSIGSVLPPSTEILLAKNGIYLDQRADSSHNTVETRSGFEDSSHVVNFEGANPSRTTITTHFPVTDESHATTKAEIPHGDADDDHRIDDLGPMHAGDAHKSQGVLAKAIEDKVLPGGNLSQGDDASLQVHQFPIKEGDSSALQQNNNDGHDPEASCGLDDSRFQENHIPSFRDDGDPASHYEHGEECDAEVLTSNSPFQSPKQIGQLGWNDDTSGFVLGHSNPDTESQSFMTPLASANFHAPMQFQEWHDSQGYESGRFDNVDSQYVLEDQQATTVRGQDDLFNDDDHSEDRSPEATSDSDPERNDRAVHQDGSATPICEQFAERTSNVDERQPETAVLEDTEAEGSLVPYTPNKAAGSGPDDHIHRQSSISEITAIGTSLEDLSSVATKSGDTDMMTTPRLGPQDPLVTPQMISLRIRPDMTATPSKGLASSRHNPARPRTPEHQIGQAFRPEYMESDTFAPVDVTNIPWDARRDSTPRSLHSQSTLSSSPSSPIHSSLAVEPVIRDSWSTPSHDRLLLSGMGRSRNDSQLSSNGDFEPFRYDPKTVTAQWQQREVAESSSNGRTTPHRNSIASSSPGGLFQKMRSIFEPAGGASAKRSLPSSGRNSPVWTRAANGAPHSSSRNTSGVAPSPTRPAGGIVTRDGDGYDSASERRGGNLFTEAVTGDEADERSSLLNSSYEDGMEVN</sequence>
<feature type="region of interest" description="Disordered" evidence="1">
    <location>
        <begin position="1032"/>
        <end position="1063"/>
    </location>
</feature>
<feature type="compositionally biased region" description="Basic and acidic residues" evidence="1">
    <location>
        <begin position="638"/>
        <end position="665"/>
    </location>
</feature>
<proteinExistence type="predicted"/>
<dbReference type="EMBL" id="KV875095">
    <property type="protein sequence ID" value="OIW32322.1"/>
    <property type="molecule type" value="Genomic_DNA"/>
</dbReference>
<feature type="compositionally biased region" description="Polar residues" evidence="1">
    <location>
        <begin position="1184"/>
        <end position="1194"/>
    </location>
</feature>
<dbReference type="InParanoid" id="A0A1J7JX14"/>
<feature type="compositionally biased region" description="Basic and acidic residues" evidence="1">
    <location>
        <begin position="713"/>
        <end position="748"/>
    </location>
</feature>
<feature type="compositionally biased region" description="Polar residues" evidence="1">
    <location>
        <begin position="1166"/>
        <end position="1175"/>
    </location>
</feature>
<feature type="region of interest" description="Disordered" evidence="1">
    <location>
        <begin position="988"/>
        <end position="1011"/>
    </location>
</feature>
<feature type="compositionally biased region" description="Basic and acidic residues" evidence="1">
    <location>
        <begin position="866"/>
        <end position="875"/>
    </location>
</feature>
<reference evidence="2 3" key="1">
    <citation type="submission" date="2016-10" db="EMBL/GenBank/DDBJ databases">
        <title>Draft genome sequence of Coniochaeta ligniaria NRRL30616, a lignocellulolytic fungus for bioabatement of inhibitors in plant biomass hydrolysates.</title>
        <authorList>
            <consortium name="DOE Joint Genome Institute"/>
            <person name="Jimenez D.J."/>
            <person name="Hector R.E."/>
            <person name="Riley R."/>
            <person name="Sun H."/>
            <person name="Grigoriev I.V."/>
            <person name="Van Elsas J.D."/>
            <person name="Nichols N.N."/>
        </authorList>
    </citation>
    <scope>NUCLEOTIDE SEQUENCE [LARGE SCALE GENOMIC DNA]</scope>
    <source>
        <strain evidence="2 3">NRRL 30616</strain>
    </source>
</reference>
<feature type="region of interest" description="Disordered" evidence="1">
    <location>
        <begin position="704"/>
        <end position="748"/>
    </location>
</feature>
<feature type="compositionally biased region" description="Polar residues" evidence="1">
    <location>
        <begin position="30"/>
        <end position="54"/>
    </location>
</feature>
<feature type="region of interest" description="Disordered" evidence="1">
    <location>
        <begin position="838"/>
        <end position="931"/>
    </location>
</feature>
<gene>
    <name evidence="2" type="ORF">CONLIGDRAFT_266474</name>
</gene>
<feature type="compositionally biased region" description="Basic and acidic residues" evidence="1">
    <location>
        <begin position="850"/>
        <end position="859"/>
    </location>
</feature>
<evidence type="ECO:0000313" key="2">
    <source>
        <dbReference type="EMBL" id="OIW32322.1"/>
    </source>
</evidence>
<keyword evidence="3" id="KW-1185">Reference proteome</keyword>
<feature type="region of interest" description="Disordered" evidence="1">
    <location>
        <begin position="638"/>
        <end position="666"/>
    </location>
</feature>
<organism evidence="2 3">
    <name type="scientific">Coniochaeta ligniaria NRRL 30616</name>
    <dbReference type="NCBI Taxonomy" id="1408157"/>
    <lineage>
        <taxon>Eukaryota</taxon>
        <taxon>Fungi</taxon>
        <taxon>Dikarya</taxon>
        <taxon>Ascomycota</taxon>
        <taxon>Pezizomycotina</taxon>
        <taxon>Sordariomycetes</taxon>
        <taxon>Sordariomycetidae</taxon>
        <taxon>Coniochaetales</taxon>
        <taxon>Coniochaetaceae</taxon>
        <taxon>Coniochaeta</taxon>
    </lineage>
</organism>
<feature type="compositionally biased region" description="Basic and acidic residues" evidence="1">
    <location>
        <begin position="223"/>
        <end position="240"/>
    </location>
</feature>
<dbReference type="AlphaFoldDB" id="A0A1J7JX14"/>
<feature type="region of interest" description="Disordered" evidence="1">
    <location>
        <begin position="387"/>
        <end position="435"/>
    </location>
</feature>
<feature type="region of interest" description="Disordered" evidence="1">
    <location>
        <begin position="167"/>
        <end position="324"/>
    </location>
</feature>
<feature type="compositionally biased region" description="Basic and acidic residues" evidence="1">
    <location>
        <begin position="508"/>
        <end position="521"/>
    </location>
</feature>
<feature type="region of interest" description="Disordered" evidence="1">
    <location>
        <begin position="1"/>
        <end position="73"/>
    </location>
</feature>
<evidence type="ECO:0000256" key="1">
    <source>
        <dbReference type="SAM" id="MobiDB-lite"/>
    </source>
</evidence>